<dbReference type="Pfam" id="PF10435">
    <property type="entry name" value="BetaGal_dom2"/>
    <property type="match status" value="1"/>
</dbReference>
<dbReference type="OrthoDB" id="1657402at2759"/>
<dbReference type="EC" id="3.2.1.23" evidence="3"/>
<proteinExistence type="inferred from homology"/>
<evidence type="ECO:0000259" key="10">
    <source>
        <dbReference type="SMART" id="SM01029"/>
    </source>
</evidence>
<dbReference type="Gene3D" id="3.20.20.80">
    <property type="entry name" value="Glycosidases"/>
    <property type="match status" value="1"/>
</dbReference>
<protein>
    <recommendedName>
        <fullName evidence="3">beta-galactosidase</fullName>
        <ecNumber evidence="3">3.2.1.23</ecNumber>
    </recommendedName>
</protein>
<dbReference type="InterPro" id="IPR037110">
    <property type="entry name" value="Betagal_dom2_sf"/>
</dbReference>
<keyword evidence="7" id="KW-0326">Glycosidase</keyword>
<feature type="domain" description="Beta-galactosidase" evidence="10">
    <location>
        <begin position="455"/>
        <end position="638"/>
    </location>
</feature>
<accession>A0A166HEF1</accession>
<dbReference type="Gene3D" id="2.60.390.10">
    <property type="entry name" value="Beta-galactosidase, domain 3"/>
    <property type="match status" value="1"/>
</dbReference>
<feature type="region of interest" description="Disordered" evidence="9">
    <location>
        <begin position="17"/>
        <end position="50"/>
    </location>
</feature>
<feature type="compositionally biased region" description="Polar residues" evidence="9">
    <location>
        <begin position="18"/>
        <end position="30"/>
    </location>
</feature>
<dbReference type="InterPro" id="IPR018954">
    <property type="entry name" value="Betagal_dom2"/>
</dbReference>
<dbReference type="InterPro" id="IPR008979">
    <property type="entry name" value="Galactose-bd-like_sf"/>
</dbReference>
<dbReference type="InterPro" id="IPR025972">
    <property type="entry name" value="BetaGal_dom3"/>
</dbReference>
<dbReference type="Proteomes" id="UP000076798">
    <property type="component" value="Unassembled WGS sequence"/>
</dbReference>
<dbReference type="SUPFAM" id="SSF51445">
    <property type="entry name" value="(Trans)glycosidases"/>
    <property type="match status" value="1"/>
</dbReference>
<gene>
    <name evidence="11" type="ORF">SISSUDRAFT_1041234</name>
</gene>
<dbReference type="GO" id="GO:0005975">
    <property type="term" value="P:carbohydrate metabolic process"/>
    <property type="evidence" value="ECO:0007669"/>
    <property type="project" value="InterPro"/>
</dbReference>
<dbReference type="Pfam" id="PF01301">
    <property type="entry name" value="Glyco_hydro_35"/>
    <property type="match status" value="1"/>
</dbReference>
<evidence type="ECO:0000313" key="11">
    <source>
        <dbReference type="EMBL" id="KZT42625.1"/>
    </source>
</evidence>
<evidence type="ECO:0000256" key="5">
    <source>
        <dbReference type="ARBA" id="ARBA00022801"/>
    </source>
</evidence>
<evidence type="ECO:0000256" key="9">
    <source>
        <dbReference type="SAM" id="MobiDB-lite"/>
    </source>
</evidence>
<evidence type="ECO:0000313" key="12">
    <source>
        <dbReference type="Proteomes" id="UP000076798"/>
    </source>
</evidence>
<organism evidence="11 12">
    <name type="scientific">Sistotremastrum suecicum HHB10207 ss-3</name>
    <dbReference type="NCBI Taxonomy" id="1314776"/>
    <lineage>
        <taxon>Eukaryota</taxon>
        <taxon>Fungi</taxon>
        <taxon>Dikarya</taxon>
        <taxon>Basidiomycota</taxon>
        <taxon>Agaricomycotina</taxon>
        <taxon>Agaricomycetes</taxon>
        <taxon>Sistotremastrales</taxon>
        <taxon>Sistotremastraceae</taxon>
        <taxon>Sistotremastrum</taxon>
    </lineage>
</organism>
<keyword evidence="5 11" id="KW-0378">Hydrolase</keyword>
<dbReference type="AlphaFoldDB" id="A0A166HEF1"/>
<dbReference type="STRING" id="1314776.A0A166HEF1"/>
<dbReference type="SUPFAM" id="SSF49785">
    <property type="entry name" value="Galactose-binding domain-like"/>
    <property type="match status" value="2"/>
</dbReference>
<keyword evidence="12" id="KW-1185">Reference proteome</keyword>
<evidence type="ECO:0000256" key="7">
    <source>
        <dbReference type="ARBA" id="ARBA00023295"/>
    </source>
</evidence>
<dbReference type="InterPro" id="IPR025300">
    <property type="entry name" value="BetaGal_jelly_roll_dom"/>
</dbReference>
<evidence type="ECO:0000256" key="6">
    <source>
        <dbReference type="ARBA" id="ARBA00023180"/>
    </source>
</evidence>
<dbReference type="SMART" id="SM01029">
    <property type="entry name" value="BetaGal_dom2"/>
    <property type="match status" value="1"/>
</dbReference>
<evidence type="ECO:0000256" key="1">
    <source>
        <dbReference type="ARBA" id="ARBA00001412"/>
    </source>
</evidence>
<sequence>MPCTACDNGDISVDLKSETSNWAPPTNSRYKIQLPKPNSPFSQESAPPKMSAPSRFYSIVLILMSLMLMVFCRPEWSRDSPRTPRPLLQKMQSTAPSEQFSNNGLTDVVQWDNYSLIVKDQRIFLHSGEFHAFRIPVPDLWFDVFQKIHAAGLNAISVYVHWGLSNPSKGVIDFDDWRDLQSLFDAAKAAGLFIVLRPGPYINAETTAGGIAHWVTSEVAGQLRTNASDFEAAWKPYINAIIDVTKPNQVTEGGPVIAVQIDNEYFQSDPTHGAYFAQLEETYIQGGIVVPLTYNDPGQGKNFINGTGAVDIYGLDSYPQGFDCSDPETWSPVTTNYHQYHESVNPSQPWYFPEFQGGAFDPWGPNSPGYDNCFQLTGPDFQQVFYHQLWASNAKLISYYMLYGGTSWGAIPFHGVYTSYDYGSAIRENRALSTKYSELKNQGLFLRSTPSFRKTDWIGDSSTNSVNITNSAVFGTFLRNPDTNAGFYITRQTDSTSNAVSQFKITVSTSEGPLQIPLTTDAIVLNGRESKILVTNYQFGSDSLLLYSTASILFAGTIGPRDVLLLYGTSNESSEASIAFTGTPNDFKITSSNVQFHNSTSGPYTTVTFLQGIQGLITIWDSNTQLVLFADSDTAATFFAPVIPETENAQGGLENYWQFGSNRTTLVGGPYLVRNATIQNSHLALWGDLNNSVTLTVITEPTVTSISCNGMFLGSPLNSSDSKGFFTTSLQKRSSIQSIPVPQLQSWKFSDSLPEIQADFSDADWKLANHTSTNSPFKPYYGDGRVLYGCDYGFCENIVIFRGHFNATGAEKSANMSVNGGEAFATSVWINQDFIKTAFGNSSNNENILEEIDDVFTFPSGSVKKGQDNVITVIYDNMGLNETQGSPETSKSPRGIRGFKLNDGSFGEWKVQGKLGGYTNYPDKVRGIFNEGGTFGERSGWHLPGFDTSKWQSRSLSSGLPNQSPGVGFFVTTFKLNIPDDLDVALSFVFDNGSQGQAYRATLFVNGWFMGKRVANLGPQSKFPVHQGILNYSGTNTVAVLLWALEPNAGIDPELKLVVDSVIDGGIGSVSTNNPAWSPRNLKS</sequence>
<evidence type="ECO:0000256" key="8">
    <source>
        <dbReference type="RuleBase" id="RU003679"/>
    </source>
</evidence>
<reference evidence="11 12" key="1">
    <citation type="journal article" date="2016" name="Mol. Biol. Evol.">
        <title>Comparative Genomics of Early-Diverging Mushroom-Forming Fungi Provides Insights into the Origins of Lignocellulose Decay Capabilities.</title>
        <authorList>
            <person name="Nagy L.G."/>
            <person name="Riley R."/>
            <person name="Tritt A."/>
            <person name="Adam C."/>
            <person name="Daum C."/>
            <person name="Floudas D."/>
            <person name="Sun H."/>
            <person name="Yadav J.S."/>
            <person name="Pangilinan J."/>
            <person name="Larsson K.H."/>
            <person name="Matsuura K."/>
            <person name="Barry K."/>
            <person name="Labutti K."/>
            <person name="Kuo R."/>
            <person name="Ohm R.A."/>
            <person name="Bhattacharya S.S."/>
            <person name="Shirouzu T."/>
            <person name="Yoshinaga Y."/>
            <person name="Martin F.M."/>
            <person name="Grigoriev I.V."/>
            <person name="Hibbett D.S."/>
        </authorList>
    </citation>
    <scope>NUCLEOTIDE SEQUENCE [LARGE SCALE GENOMIC DNA]</scope>
    <source>
        <strain evidence="11 12">HHB10207 ss-3</strain>
    </source>
</reference>
<dbReference type="InterPro" id="IPR001944">
    <property type="entry name" value="Glycoside_Hdrlase_35"/>
</dbReference>
<dbReference type="PRINTS" id="PR00742">
    <property type="entry name" value="GLHYDRLASE35"/>
</dbReference>
<keyword evidence="4" id="KW-0732">Signal</keyword>
<dbReference type="EMBL" id="KV428012">
    <property type="protein sequence ID" value="KZT42625.1"/>
    <property type="molecule type" value="Genomic_DNA"/>
</dbReference>
<dbReference type="InterPro" id="IPR031330">
    <property type="entry name" value="Gly_Hdrlase_35_cat"/>
</dbReference>
<dbReference type="PANTHER" id="PTHR23421">
    <property type="entry name" value="BETA-GALACTOSIDASE RELATED"/>
    <property type="match status" value="1"/>
</dbReference>
<dbReference type="GO" id="GO:0004565">
    <property type="term" value="F:beta-galactosidase activity"/>
    <property type="evidence" value="ECO:0007669"/>
    <property type="project" value="UniProtKB-EC"/>
</dbReference>
<dbReference type="SUPFAM" id="SSF117100">
    <property type="entry name" value="Beta-galactosidase LacA, domain 3"/>
    <property type="match status" value="1"/>
</dbReference>
<keyword evidence="6" id="KW-0325">Glycoprotein</keyword>
<dbReference type="InterPro" id="IPR017853">
    <property type="entry name" value="GH"/>
</dbReference>
<dbReference type="InterPro" id="IPR036833">
    <property type="entry name" value="BetaGal_dom3_sf"/>
</dbReference>
<feature type="compositionally biased region" description="Polar residues" evidence="9">
    <location>
        <begin position="90"/>
        <end position="99"/>
    </location>
</feature>
<evidence type="ECO:0000256" key="2">
    <source>
        <dbReference type="ARBA" id="ARBA00009809"/>
    </source>
</evidence>
<dbReference type="SUPFAM" id="SSF51011">
    <property type="entry name" value="Glycosyl hydrolase domain"/>
    <property type="match status" value="1"/>
</dbReference>
<comment type="catalytic activity">
    <reaction evidence="1">
        <text>Hydrolysis of terminal non-reducing beta-D-galactose residues in beta-D-galactosides.</text>
        <dbReference type="EC" id="3.2.1.23"/>
    </reaction>
</comment>
<dbReference type="Gene3D" id="2.102.20.10">
    <property type="entry name" value="Beta-galactosidase, domain 2"/>
    <property type="match status" value="1"/>
</dbReference>
<dbReference type="Pfam" id="PF13364">
    <property type="entry name" value="BetaGal_ABD2"/>
    <property type="match status" value="2"/>
</dbReference>
<dbReference type="Gene3D" id="2.60.120.260">
    <property type="entry name" value="Galactose-binding domain-like"/>
    <property type="match status" value="2"/>
</dbReference>
<dbReference type="FunFam" id="3.20.20.80:FF:000040">
    <property type="entry name" value="Beta-galactosidase A"/>
    <property type="match status" value="1"/>
</dbReference>
<evidence type="ECO:0000256" key="3">
    <source>
        <dbReference type="ARBA" id="ARBA00012756"/>
    </source>
</evidence>
<feature type="region of interest" description="Disordered" evidence="9">
    <location>
        <begin position="78"/>
        <end position="99"/>
    </location>
</feature>
<evidence type="ECO:0000256" key="4">
    <source>
        <dbReference type="ARBA" id="ARBA00022729"/>
    </source>
</evidence>
<comment type="similarity">
    <text evidence="2 8">Belongs to the glycosyl hydrolase 35 family.</text>
</comment>
<name>A0A166HEF1_9AGAM</name>
<dbReference type="Pfam" id="PF13363">
    <property type="entry name" value="BetaGal_dom3"/>
    <property type="match status" value="1"/>
</dbReference>